<evidence type="ECO:0000313" key="1">
    <source>
        <dbReference type="EMBL" id="NYS78053.1"/>
    </source>
</evidence>
<keyword evidence="2" id="KW-1185">Reference proteome</keyword>
<organism evidence="1 2">
    <name type="scientific">Vreelandella glaciei</name>
    <dbReference type="NCBI Taxonomy" id="186761"/>
    <lineage>
        <taxon>Bacteria</taxon>
        <taxon>Pseudomonadati</taxon>
        <taxon>Pseudomonadota</taxon>
        <taxon>Gammaproteobacteria</taxon>
        <taxon>Oceanospirillales</taxon>
        <taxon>Halomonadaceae</taxon>
        <taxon>Vreelandella</taxon>
    </lineage>
</organism>
<dbReference type="EMBL" id="JACCDE010000013">
    <property type="protein sequence ID" value="NYS78053.1"/>
    <property type="molecule type" value="Genomic_DNA"/>
</dbReference>
<dbReference type="RefSeq" id="WP_179915999.1">
    <property type="nucleotide sequence ID" value="NZ_JACCDE010000013.1"/>
</dbReference>
<proteinExistence type="predicted"/>
<dbReference type="Proteomes" id="UP000526892">
    <property type="component" value="Unassembled WGS sequence"/>
</dbReference>
<reference evidence="1 2" key="1">
    <citation type="journal article" date="2003" name="Extremophiles">
        <title>Halomonas glaciei sp. nov. isolated from fast ice of Adelie Land, Antarctica.</title>
        <authorList>
            <person name="Reddy G.S."/>
            <person name="Raghavan P.U."/>
            <person name="Sarita N.B."/>
            <person name="Prakash J.S."/>
            <person name="Nagesh N."/>
            <person name="Delille D."/>
            <person name="Shivaji S."/>
        </authorList>
    </citation>
    <scope>NUCLEOTIDE SEQUENCE [LARGE SCALE GENOMIC DNA]</scope>
    <source>
        <strain evidence="1 2">DD39</strain>
    </source>
</reference>
<sequence length="178" mass="20073">MPEAITGILLGLGGVIGAFFAIRKAWGWLFPINVFAGIGVHYDKSDQDEILATVTNRSSEVIYLVKCRGRSANSISYIIKTHFCHPFIKPRLYGNVRFGTQVYEMIGPEPICLAPGQPVNLSHQLSFELPIFAFTNPMVQIEVVLSNGRVFRSQRLKIPNRWHAIKHIQKTRENEAHS</sequence>
<evidence type="ECO:0000313" key="2">
    <source>
        <dbReference type="Proteomes" id="UP000526892"/>
    </source>
</evidence>
<name>A0A7Z0LT15_9GAMM</name>
<comment type="caution">
    <text evidence="1">The sequence shown here is derived from an EMBL/GenBank/DDBJ whole genome shotgun (WGS) entry which is preliminary data.</text>
</comment>
<accession>A0A7Z0LT15</accession>
<protein>
    <submittedName>
        <fullName evidence="1">Uncharacterized protein</fullName>
    </submittedName>
</protein>
<dbReference type="AlphaFoldDB" id="A0A7Z0LT15"/>
<gene>
    <name evidence="1" type="ORF">HZS80_10060</name>
</gene>